<reference evidence="3 4" key="1">
    <citation type="submission" date="2019-12" db="EMBL/GenBank/DDBJ databases">
        <title>Draft genome sequencing of Halomonas alimentaria DSM 15356.</title>
        <authorList>
            <person name="Pandiyan K."/>
            <person name="Kushwaha P."/>
            <person name="Gowdham M."/>
            <person name="Chakdar H."/>
            <person name="Singh A."/>
            <person name="Kumar M."/>
            <person name="Saxena A.K."/>
        </authorList>
    </citation>
    <scope>NUCLEOTIDE SEQUENCE [LARGE SCALE GENOMIC DNA]</scope>
    <source>
        <strain evidence="3 4">DSM 15356</strain>
    </source>
</reference>
<dbReference type="EMBL" id="WUTT01000001">
    <property type="protein sequence ID" value="NAW35009.1"/>
    <property type="molecule type" value="Genomic_DNA"/>
</dbReference>
<dbReference type="RefSeq" id="WP_161432244.1">
    <property type="nucleotide sequence ID" value="NZ_WUTT01000001.1"/>
</dbReference>
<dbReference type="InterPro" id="IPR027417">
    <property type="entry name" value="P-loop_NTPase"/>
</dbReference>
<dbReference type="Pfam" id="PF17289">
    <property type="entry name" value="Terminase_6C"/>
    <property type="match status" value="1"/>
</dbReference>
<evidence type="ECO:0000259" key="2">
    <source>
        <dbReference type="Pfam" id="PF17289"/>
    </source>
</evidence>
<feature type="domain" description="Terminase large subunit gp17-like C-terminal" evidence="2">
    <location>
        <begin position="246"/>
        <end position="398"/>
    </location>
</feature>
<name>A0A7X4W654_9GAMM</name>
<comment type="caution">
    <text evidence="3">The sequence shown here is derived from an EMBL/GenBank/DDBJ whole genome shotgun (WGS) entry which is preliminary data.</text>
</comment>
<organism evidence="3 4">
    <name type="scientific">Halomonas alimentaria</name>
    <dbReference type="NCBI Taxonomy" id="147248"/>
    <lineage>
        <taxon>Bacteria</taxon>
        <taxon>Pseudomonadati</taxon>
        <taxon>Pseudomonadota</taxon>
        <taxon>Gammaproteobacteria</taxon>
        <taxon>Oceanospirillales</taxon>
        <taxon>Halomonadaceae</taxon>
        <taxon>Halomonas</taxon>
    </lineage>
</organism>
<dbReference type="Proteomes" id="UP000487929">
    <property type="component" value="Unassembled WGS sequence"/>
</dbReference>
<keyword evidence="4" id="KW-1185">Reference proteome</keyword>
<accession>A0A7X4W654</accession>
<dbReference type="InterPro" id="IPR035421">
    <property type="entry name" value="Terminase_6C"/>
</dbReference>
<dbReference type="OrthoDB" id="6032310at2"/>
<evidence type="ECO:0000256" key="1">
    <source>
        <dbReference type="ARBA" id="ARBA00022612"/>
    </source>
</evidence>
<dbReference type="Pfam" id="PF03237">
    <property type="entry name" value="Terminase_6N"/>
    <property type="match status" value="1"/>
</dbReference>
<evidence type="ECO:0000313" key="3">
    <source>
        <dbReference type="EMBL" id="NAW35009.1"/>
    </source>
</evidence>
<dbReference type="Gene3D" id="3.40.50.300">
    <property type="entry name" value="P-loop containing nucleotide triphosphate hydrolases"/>
    <property type="match status" value="1"/>
</dbReference>
<dbReference type="AlphaFoldDB" id="A0A7X4W654"/>
<evidence type="ECO:0000313" key="4">
    <source>
        <dbReference type="Proteomes" id="UP000487929"/>
    </source>
</evidence>
<keyword evidence="1" id="KW-1188">Viral release from host cell</keyword>
<protein>
    <submittedName>
        <fullName evidence="3">Terminase</fullName>
    </submittedName>
</protein>
<sequence>MPRVEPSKPQFDYLVAEDQFPAMVAGFGAGKTEAAVLRSIFGKLKYPGLNRGFYCPTYDLVRMIAFPRFEEALTKLGIQYRLYKSPLNYLEIPGYGKIFFRSMDTPSRIIGYEHADADVDELDTLKADDAAEVWRRILSRNRQKKPDGKPNTVGTTTTPEGFRFVYRTWRQHPQPGYRIIQAPTHSNPHLPDGYIESLRDIYPEQQLRAYLRGEFVNLASGTVYHTFSREMNHTDAVEKRGEHLHVGMDFNIENMSAVVHVIRDGLPLAVGELTGVLDTPAMIDLIKERYADHKISVYPDASGGSRKTVDASTNDLALLKKAGFKVVADKSNPAVRDRILSMCGMFCNANGDRRYLVNTTRCPEYTTGLEQMAYNRHGAPDKTKGTDHVTDAGGYFITKMFPVVKPKKPQMKRVVGLV</sequence>
<proteinExistence type="predicted"/>
<gene>
    <name evidence="3" type="ORF">GRB96_11345</name>
</gene>
<dbReference type="Gene3D" id="3.30.420.280">
    <property type="match status" value="1"/>
</dbReference>